<dbReference type="GO" id="GO:0045211">
    <property type="term" value="C:postsynaptic membrane"/>
    <property type="evidence" value="ECO:0007669"/>
    <property type="project" value="InterPro"/>
</dbReference>
<evidence type="ECO:0000256" key="3">
    <source>
        <dbReference type="ARBA" id="ARBA00022692"/>
    </source>
</evidence>
<dbReference type="PANTHER" id="PTHR18945">
    <property type="entry name" value="NEUROTRANSMITTER GATED ION CHANNEL"/>
    <property type="match status" value="1"/>
</dbReference>
<dbReference type="InterPro" id="IPR036719">
    <property type="entry name" value="Neuro-gated_channel_TM_sf"/>
</dbReference>
<organism evidence="18 19">
    <name type="scientific">Pocillopora meandrina</name>
    <dbReference type="NCBI Taxonomy" id="46732"/>
    <lineage>
        <taxon>Eukaryota</taxon>
        <taxon>Metazoa</taxon>
        <taxon>Cnidaria</taxon>
        <taxon>Anthozoa</taxon>
        <taxon>Hexacorallia</taxon>
        <taxon>Scleractinia</taxon>
        <taxon>Astrocoeniina</taxon>
        <taxon>Pocilloporidae</taxon>
        <taxon>Pocillopora</taxon>
    </lineage>
</organism>
<keyword evidence="19" id="KW-1185">Reference proteome</keyword>
<dbReference type="EMBL" id="CALNXJ010000010">
    <property type="protein sequence ID" value="CAH3106168.1"/>
    <property type="molecule type" value="Genomic_DNA"/>
</dbReference>
<dbReference type="PROSITE" id="PS00236">
    <property type="entry name" value="NEUROTR_ION_CHANNEL"/>
    <property type="match status" value="1"/>
</dbReference>
<dbReference type="Pfam" id="PF02931">
    <property type="entry name" value="Neur_chan_LBD"/>
    <property type="match status" value="1"/>
</dbReference>
<feature type="transmembrane region" description="Helical" evidence="14">
    <location>
        <begin position="236"/>
        <end position="259"/>
    </location>
</feature>
<feature type="signal peptide" evidence="14">
    <location>
        <begin position="1"/>
        <end position="18"/>
    </location>
</feature>
<evidence type="ECO:0000256" key="4">
    <source>
        <dbReference type="ARBA" id="ARBA00022989"/>
    </source>
</evidence>
<feature type="transmembrane region" description="Helical" evidence="14">
    <location>
        <begin position="295"/>
        <end position="318"/>
    </location>
</feature>
<evidence type="ECO:0000256" key="14">
    <source>
        <dbReference type="RuleBase" id="RU000687"/>
    </source>
</evidence>
<dbReference type="AlphaFoldDB" id="A0AAU9WDH7"/>
<dbReference type="GO" id="GO:0022848">
    <property type="term" value="F:acetylcholine-gated monoatomic cation-selective channel activity"/>
    <property type="evidence" value="ECO:0007669"/>
    <property type="project" value="InterPro"/>
</dbReference>
<dbReference type="InterPro" id="IPR002394">
    <property type="entry name" value="Nicotinic_acetylcholine_rcpt"/>
</dbReference>
<feature type="transmembrane region" description="Helical" evidence="14">
    <location>
        <begin position="266"/>
        <end position="283"/>
    </location>
</feature>
<feature type="domain" description="Neurotransmitter-gated ion-channel ligand-binding" evidence="16">
    <location>
        <begin position="28"/>
        <end position="232"/>
    </location>
</feature>
<comment type="caution">
    <text evidence="18">The sequence shown here is derived from an EMBL/GenBank/DDBJ whole genome shotgun (WGS) entry which is preliminary data.</text>
</comment>
<feature type="compositionally biased region" description="Basic and acidic residues" evidence="15">
    <location>
        <begin position="355"/>
        <end position="383"/>
    </location>
</feature>
<keyword evidence="6 14" id="KW-0406">Ion transport</keyword>
<dbReference type="CDD" id="cd19051">
    <property type="entry name" value="LGIC_TM_cation"/>
    <property type="match status" value="1"/>
</dbReference>
<dbReference type="InterPro" id="IPR036734">
    <property type="entry name" value="Neur_chan_lig-bd_sf"/>
</dbReference>
<keyword evidence="11" id="KW-1071">Ligand-gated ion channel</keyword>
<dbReference type="PRINTS" id="PR00252">
    <property type="entry name" value="NRIONCHANNEL"/>
</dbReference>
<evidence type="ECO:0000256" key="11">
    <source>
        <dbReference type="ARBA" id="ARBA00023286"/>
    </source>
</evidence>
<dbReference type="CDD" id="cd18997">
    <property type="entry name" value="LGIC_ECD_nAChR"/>
    <property type="match status" value="1"/>
</dbReference>
<proteinExistence type="inferred from homology"/>
<keyword evidence="10" id="KW-0325">Glycoprotein</keyword>
<evidence type="ECO:0000256" key="13">
    <source>
        <dbReference type="ARBA" id="ARBA00034099"/>
    </source>
</evidence>
<comment type="subcellular location">
    <subcellularLocation>
        <location evidence="13">Synaptic cell membrane</location>
        <topology evidence="13">Multi-pass membrane protein</topology>
    </subcellularLocation>
</comment>
<dbReference type="SUPFAM" id="SSF90112">
    <property type="entry name" value="Neurotransmitter-gated ion-channel transmembrane pore"/>
    <property type="match status" value="1"/>
</dbReference>
<keyword evidence="3 14" id="KW-0812">Transmembrane</keyword>
<evidence type="ECO:0000256" key="7">
    <source>
        <dbReference type="ARBA" id="ARBA00023136"/>
    </source>
</evidence>
<keyword evidence="9" id="KW-0675">Receptor</keyword>
<dbReference type="InterPro" id="IPR006029">
    <property type="entry name" value="Neurotrans-gated_channel_TM"/>
</dbReference>
<dbReference type="InterPro" id="IPR006202">
    <property type="entry name" value="Neur_chan_lig-bd"/>
</dbReference>
<evidence type="ECO:0000256" key="2">
    <source>
        <dbReference type="ARBA" id="ARBA00022475"/>
    </source>
</evidence>
<keyword evidence="7 14" id="KW-0472">Membrane</keyword>
<dbReference type="Gene3D" id="2.70.170.10">
    <property type="entry name" value="Neurotransmitter-gated ion-channel ligand-binding domain"/>
    <property type="match status" value="1"/>
</dbReference>
<dbReference type="Gene3D" id="1.20.58.390">
    <property type="entry name" value="Neurotransmitter-gated ion-channel transmembrane domain"/>
    <property type="match status" value="2"/>
</dbReference>
<keyword evidence="14" id="KW-0732">Signal</keyword>
<feature type="domain" description="Neurotransmitter-gated ion-channel transmembrane" evidence="17">
    <location>
        <begin position="242"/>
        <end position="453"/>
    </location>
</feature>
<gene>
    <name evidence="18" type="ORF">PMEA_00001354</name>
</gene>
<protein>
    <submittedName>
        <fullName evidence="18">Uncharacterized protein</fullName>
    </submittedName>
</protein>
<evidence type="ECO:0000256" key="8">
    <source>
        <dbReference type="ARBA" id="ARBA00023157"/>
    </source>
</evidence>
<dbReference type="InterPro" id="IPR038050">
    <property type="entry name" value="Neuro_actylchol_rec"/>
</dbReference>
<keyword evidence="12 14" id="KW-0407">Ion channel</keyword>
<evidence type="ECO:0000256" key="5">
    <source>
        <dbReference type="ARBA" id="ARBA00023018"/>
    </source>
</evidence>
<dbReference type="InterPro" id="IPR006201">
    <property type="entry name" value="Neur_channel"/>
</dbReference>
<dbReference type="GO" id="GO:0004888">
    <property type="term" value="F:transmembrane signaling receptor activity"/>
    <property type="evidence" value="ECO:0007669"/>
    <property type="project" value="InterPro"/>
</dbReference>
<keyword evidence="8" id="KW-1015">Disulfide bond</keyword>
<evidence type="ECO:0000256" key="12">
    <source>
        <dbReference type="ARBA" id="ARBA00023303"/>
    </source>
</evidence>
<feature type="transmembrane region" description="Helical" evidence="14">
    <location>
        <begin position="439"/>
        <end position="458"/>
    </location>
</feature>
<keyword evidence="2" id="KW-1003">Cell membrane</keyword>
<reference evidence="18 19" key="1">
    <citation type="submission" date="2022-05" db="EMBL/GenBank/DDBJ databases">
        <authorList>
            <consortium name="Genoscope - CEA"/>
            <person name="William W."/>
        </authorList>
    </citation>
    <scope>NUCLEOTIDE SEQUENCE [LARGE SCALE GENOMIC DNA]</scope>
</reference>
<keyword evidence="1 14" id="KW-0813">Transport</keyword>
<evidence type="ECO:0000256" key="10">
    <source>
        <dbReference type="ARBA" id="ARBA00023180"/>
    </source>
</evidence>
<dbReference type="PRINTS" id="PR00254">
    <property type="entry name" value="NICOTINICR"/>
</dbReference>
<keyword evidence="5" id="KW-0770">Synapse</keyword>
<accession>A0AAU9WDH7</accession>
<comment type="similarity">
    <text evidence="14">Belongs to the ligand-gated ion channel (TC 1.A.9) family.</text>
</comment>
<evidence type="ECO:0000313" key="18">
    <source>
        <dbReference type="EMBL" id="CAH3106168.1"/>
    </source>
</evidence>
<feature type="region of interest" description="Disordered" evidence="15">
    <location>
        <begin position="355"/>
        <end position="387"/>
    </location>
</feature>
<evidence type="ECO:0000256" key="6">
    <source>
        <dbReference type="ARBA" id="ARBA00023065"/>
    </source>
</evidence>
<name>A0AAU9WDH7_9CNID</name>
<dbReference type="SUPFAM" id="SSF63712">
    <property type="entry name" value="Nicotinic receptor ligand binding domain-like"/>
    <property type="match status" value="1"/>
</dbReference>
<evidence type="ECO:0000256" key="15">
    <source>
        <dbReference type="SAM" id="MobiDB-lite"/>
    </source>
</evidence>
<dbReference type="Pfam" id="PF02932">
    <property type="entry name" value="Neur_chan_memb"/>
    <property type="match status" value="1"/>
</dbReference>
<sequence>MQILYRLFIACLVFLTEGVLCCCSQEGNLTNYLLNTTRYSMRFRPVLHDNHTLKIRHSLILYRIVKVDEKHHKIDLDVRIKMQWKDQNLTWNTSDYGDIKQVNLDGNEIWTPHIILYNNADFNDSETSSFKATVTYDGNVTWVVPMVTMSSCQINVLNFPLDEQLCKLTFGSWNYDITKLNIYPGSDIIFTQHYLPNGEWQLIGARSERSLMSHLCCKAMVSGVSYVLHIRRLSPFYVINFIVPCALISVLTLLVFLMPEDTGERMAVGVTILLSLAVFFLMVEEKLPVSENLPLIGKYYCCTIIEVSLALVAMCYVLRFVHHQAHALPSWIKKYILGYLARIVFYKTEQVKAEKEQTPHIKPQKDQKDSRASRGSEESEKAVRTTVNKWRKPLHEKKPELPAAESRAVKILADSVKEQDKKDELQDQWVLAANVLNRFFICLFLASVVITLIAVFAVDTRFEN</sequence>
<evidence type="ECO:0000259" key="17">
    <source>
        <dbReference type="Pfam" id="PF02932"/>
    </source>
</evidence>
<dbReference type="FunFam" id="2.70.170.10:FF:000030">
    <property type="entry name" value="AcetylCholine Receptor"/>
    <property type="match status" value="1"/>
</dbReference>
<dbReference type="FunFam" id="1.20.58.390:FF:000043">
    <property type="entry name" value="AcetylCholine Receptor"/>
    <property type="match status" value="1"/>
</dbReference>
<evidence type="ECO:0000256" key="1">
    <source>
        <dbReference type="ARBA" id="ARBA00022448"/>
    </source>
</evidence>
<evidence type="ECO:0000313" key="19">
    <source>
        <dbReference type="Proteomes" id="UP001159428"/>
    </source>
</evidence>
<keyword evidence="4 14" id="KW-1133">Transmembrane helix</keyword>
<feature type="chain" id="PRO_5043110802" evidence="14">
    <location>
        <begin position="19"/>
        <end position="464"/>
    </location>
</feature>
<dbReference type="InterPro" id="IPR018000">
    <property type="entry name" value="Neurotransmitter_ion_chnl_CS"/>
</dbReference>
<dbReference type="Proteomes" id="UP001159428">
    <property type="component" value="Unassembled WGS sequence"/>
</dbReference>
<evidence type="ECO:0000259" key="16">
    <source>
        <dbReference type="Pfam" id="PF02931"/>
    </source>
</evidence>
<evidence type="ECO:0000256" key="9">
    <source>
        <dbReference type="ARBA" id="ARBA00023170"/>
    </source>
</evidence>